<evidence type="ECO:0000313" key="4">
    <source>
        <dbReference type="Proteomes" id="UP000001996"/>
    </source>
</evidence>
<evidence type="ECO:0008006" key="5">
    <source>
        <dbReference type="Google" id="ProtNLM"/>
    </source>
</evidence>
<name>A5E3U8_LODEL</name>
<sequence length="342" mass="40374">MNTSMNTSTTLTTPNSNRQFEQSYKLALKHFINRNFSQAFQQSRTLFIQAFDEYRTGSISMNLLVKVIDLYLVVVGVSLREKRLNQIMTTEAKNSITSNEVWNLISSVWGSKHGEDVPWEILYNWHLLMISNLELIQDRLEYLRDLKRVYTRLSIDEIDGEGQSEKYVNKLMILIKFEILPRLDQYEESYRLIGDNVEEREKLDKIKQNRIDAEQKAQETKKQEEKKLKEEKEKQDAEARKLARESNLKYRSIKEIRRGYEDNGDEKRLSIKENQDIDGRVDTIKLRLIYLSKLMKSYLLQNYMVLIVLVIAALGSGKYLRQANIREKVIETVKMAFKFTYV</sequence>
<evidence type="ECO:0000256" key="1">
    <source>
        <dbReference type="SAM" id="MobiDB-lite"/>
    </source>
</evidence>
<dbReference type="OMA" id="VKMAFKF"/>
<dbReference type="InParanoid" id="A5E3U8"/>
<dbReference type="GeneID" id="5231659"/>
<organism evidence="3 4">
    <name type="scientific">Lodderomyces elongisporus (strain ATCC 11503 / CBS 2605 / JCM 1781 / NBRC 1676 / NRRL YB-4239)</name>
    <name type="common">Yeast</name>
    <name type="synonym">Saccharomyces elongisporus</name>
    <dbReference type="NCBI Taxonomy" id="379508"/>
    <lineage>
        <taxon>Eukaryota</taxon>
        <taxon>Fungi</taxon>
        <taxon>Dikarya</taxon>
        <taxon>Ascomycota</taxon>
        <taxon>Saccharomycotina</taxon>
        <taxon>Pichiomycetes</taxon>
        <taxon>Debaryomycetaceae</taxon>
        <taxon>Candida/Lodderomyces clade</taxon>
        <taxon>Lodderomyces</taxon>
    </lineage>
</organism>
<evidence type="ECO:0000313" key="3">
    <source>
        <dbReference type="EMBL" id="EDK46106.1"/>
    </source>
</evidence>
<protein>
    <recommendedName>
        <fullName evidence="5">Peroxin-26</fullName>
    </recommendedName>
</protein>
<dbReference type="KEGG" id="lel:PVL30_004010"/>
<dbReference type="AlphaFoldDB" id="A5E3U8"/>
<dbReference type="Proteomes" id="UP000001996">
    <property type="component" value="Unassembled WGS sequence"/>
</dbReference>
<keyword evidence="2" id="KW-0472">Membrane</keyword>
<keyword evidence="2" id="KW-1133">Transmembrane helix</keyword>
<dbReference type="VEuPathDB" id="FungiDB:LELG_04286"/>
<feature type="transmembrane region" description="Helical" evidence="2">
    <location>
        <begin position="298"/>
        <end position="320"/>
    </location>
</feature>
<dbReference type="HOGENOM" id="CLU_061012_0_0_1"/>
<reference evidence="3 4" key="1">
    <citation type="journal article" date="2009" name="Nature">
        <title>Evolution of pathogenicity and sexual reproduction in eight Candida genomes.</title>
        <authorList>
            <person name="Butler G."/>
            <person name="Rasmussen M.D."/>
            <person name="Lin M.F."/>
            <person name="Santos M.A."/>
            <person name="Sakthikumar S."/>
            <person name="Munro C.A."/>
            <person name="Rheinbay E."/>
            <person name="Grabherr M."/>
            <person name="Forche A."/>
            <person name="Reedy J.L."/>
            <person name="Agrafioti I."/>
            <person name="Arnaud M.B."/>
            <person name="Bates S."/>
            <person name="Brown A.J."/>
            <person name="Brunke S."/>
            <person name="Costanzo M.C."/>
            <person name="Fitzpatrick D.A."/>
            <person name="de Groot P.W."/>
            <person name="Harris D."/>
            <person name="Hoyer L.L."/>
            <person name="Hube B."/>
            <person name="Klis F.M."/>
            <person name="Kodira C."/>
            <person name="Lennard N."/>
            <person name="Logue M.E."/>
            <person name="Martin R."/>
            <person name="Neiman A.M."/>
            <person name="Nikolaou E."/>
            <person name="Quail M.A."/>
            <person name="Quinn J."/>
            <person name="Santos M.C."/>
            <person name="Schmitzberger F.F."/>
            <person name="Sherlock G."/>
            <person name="Shah P."/>
            <person name="Silverstein K.A."/>
            <person name="Skrzypek M.S."/>
            <person name="Soll D."/>
            <person name="Staggs R."/>
            <person name="Stansfield I."/>
            <person name="Stumpf M.P."/>
            <person name="Sudbery P.E."/>
            <person name="Srikantha T."/>
            <person name="Zeng Q."/>
            <person name="Berman J."/>
            <person name="Berriman M."/>
            <person name="Heitman J."/>
            <person name="Gow N.A."/>
            <person name="Lorenz M.C."/>
            <person name="Birren B.W."/>
            <person name="Kellis M."/>
            <person name="Cuomo C.A."/>
        </authorList>
    </citation>
    <scope>NUCLEOTIDE SEQUENCE [LARGE SCALE GENOMIC DNA]</scope>
    <source>
        <strain evidence="4">ATCC 11503 / BCRC 21390 / CBS 2605 / JCM 1781 / NBRC 1676 / NRRL YB-4239</strain>
    </source>
</reference>
<dbReference type="STRING" id="379508.A5E3U8"/>
<proteinExistence type="predicted"/>
<dbReference type="eggNOG" id="ENOG502SDEA">
    <property type="taxonomic scope" value="Eukaryota"/>
</dbReference>
<dbReference type="OrthoDB" id="3981028at2759"/>
<keyword evidence="2" id="KW-0812">Transmembrane</keyword>
<gene>
    <name evidence="3" type="ORF">LELG_04286</name>
</gene>
<keyword evidence="4" id="KW-1185">Reference proteome</keyword>
<accession>A5E3U8</accession>
<evidence type="ECO:0000256" key="2">
    <source>
        <dbReference type="SAM" id="Phobius"/>
    </source>
</evidence>
<feature type="region of interest" description="Disordered" evidence="1">
    <location>
        <begin position="214"/>
        <end position="236"/>
    </location>
</feature>
<dbReference type="EMBL" id="CH981529">
    <property type="protein sequence ID" value="EDK46106.1"/>
    <property type="molecule type" value="Genomic_DNA"/>
</dbReference>